<dbReference type="InterPro" id="IPR036909">
    <property type="entry name" value="Cyt_c-like_dom_sf"/>
</dbReference>
<dbReference type="Proteomes" id="UP000202440">
    <property type="component" value="Chromosome"/>
</dbReference>
<sequence>MTSRCTSISALLLATLLIGCSEAPDSTDQRAPDYDPAEALPGGDTSVNIVPFPSSELPAANLPPALKPDFFAGKALAHQPWVKAPTVTDIRDGLGPLYNARTCLACHTKGGRGHVPDSADVPLLSAFLRLSIPGEDPIHGAIAEPTYGDQLQSQSVALGHQLRASQPDLPMSVAPEAYVHVHWQPETFVYPDGEQRQLRRPRVELKQLGYGPLHPDTTMSLRIAPAIHGAGLIEMIDQADIDALADPNDQNGDGISGRVNQVWDYRRQVAAPGRFGLKANRATLEITVAGAFAGDVGITNALFPQQPCSERQSDCLRQPDGNDAHGSELRDDLLDLVINFNRNIGVPKRRSPTAKTVLAGRERFYQAGCQQCHQPSFTTQTSSEFPHLSAQRIWPYSDFLLHNMGPDLADGRSDYQASGREWRTAPLWGLGLSQQISGSRHFLHDGRARSVEEAILWHGGEASDSRQRFVQFTHEQRQQLLTFVNSL</sequence>
<keyword evidence="3" id="KW-1185">Reference proteome</keyword>
<dbReference type="PROSITE" id="PS51257">
    <property type="entry name" value="PROKAR_LIPOPROTEIN"/>
    <property type="match status" value="1"/>
</dbReference>
<feature type="chain" id="PRO_5012465797" description="Thiol oxidoreductase" evidence="1">
    <location>
        <begin position="24"/>
        <end position="487"/>
    </location>
</feature>
<dbReference type="PIRSF" id="PIRSF028099">
    <property type="entry name" value="DUF1111"/>
    <property type="match status" value="1"/>
</dbReference>
<protein>
    <recommendedName>
        <fullName evidence="4">Thiol oxidoreductase</fullName>
    </recommendedName>
</protein>
<evidence type="ECO:0000313" key="2">
    <source>
        <dbReference type="EMBL" id="ASP40686.1"/>
    </source>
</evidence>
<gene>
    <name evidence="2" type="ORF">CHH28_19320</name>
</gene>
<dbReference type="InterPro" id="IPR010538">
    <property type="entry name" value="DHOR"/>
</dbReference>
<organism evidence="2 3">
    <name type="scientific">Bacterioplanes sanyensis</name>
    <dbReference type="NCBI Taxonomy" id="1249553"/>
    <lineage>
        <taxon>Bacteria</taxon>
        <taxon>Pseudomonadati</taxon>
        <taxon>Pseudomonadota</taxon>
        <taxon>Gammaproteobacteria</taxon>
        <taxon>Oceanospirillales</taxon>
        <taxon>Oceanospirillaceae</taxon>
        <taxon>Bacterioplanes</taxon>
    </lineage>
</organism>
<dbReference type="GO" id="GO:0009055">
    <property type="term" value="F:electron transfer activity"/>
    <property type="evidence" value="ECO:0007669"/>
    <property type="project" value="InterPro"/>
</dbReference>
<dbReference type="Pfam" id="PF06537">
    <property type="entry name" value="DHOR"/>
    <property type="match status" value="1"/>
</dbReference>
<name>A0A222FQ94_9GAMM</name>
<evidence type="ECO:0000256" key="1">
    <source>
        <dbReference type="SAM" id="SignalP"/>
    </source>
</evidence>
<dbReference type="SUPFAM" id="SSF46626">
    <property type="entry name" value="Cytochrome c"/>
    <property type="match status" value="1"/>
</dbReference>
<dbReference type="RefSeq" id="WP_094061847.1">
    <property type="nucleotide sequence ID" value="NZ_CP022530.1"/>
</dbReference>
<reference evidence="2 3" key="1">
    <citation type="submission" date="2017-07" db="EMBL/GenBank/DDBJ databases">
        <title>Annotated genome sequence of Bacterioplanes sanyensis isolated from Red Sea.</title>
        <authorList>
            <person name="Rehman Z.U."/>
        </authorList>
    </citation>
    <scope>NUCLEOTIDE SEQUENCE [LARGE SCALE GENOMIC DNA]</scope>
    <source>
        <strain evidence="2 3">NV9</strain>
    </source>
</reference>
<evidence type="ECO:0000313" key="3">
    <source>
        <dbReference type="Proteomes" id="UP000202440"/>
    </source>
</evidence>
<dbReference type="EMBL" id="CP022530">
    <property type="protein sequence ID" value="ASP40686.1"/>
    <property type="molecule type" value="Genomic_DNA"/>
</dbReference>
<dbReference type="GO" id="GO:0020037">
    <property type="term" value="F:heme binding"/>
    <property type="evidence" value="ECO:0007669"/>
    <property type="project" value="InterPro"/>
</dbReference>
<feature type="signal peptide" evidence="1">
    <location>
        <begin position="1"/>
        <end position="23"/>
    </location>
</feature>
<dbReference type="OrthoDB" id="9805202at2"/>
<dbReference type="AlphaFoldDB" id="A0A222FQ94"/>
<evidence type="ECO:0008006" key="4">
    <source>
        <dbReference type="Google" id="ProtNLM"/>
    </source>
</evidence>
<dbReference type="GO" id="GO:0004130">
    <property type="term" value="F:cytochrome-c peroxidase activity"/>
    <property type="evidence" value="ECO:0007669"/>
    <property type="project" value="TreeGrafter"/>
</dbReference>
<dbReference type="KEGG" id="bsan:CHH28_19320"/>
<proteinExistence type="predicted"/>
<accession>A0A222FQ94</accession>
<keyword evidence="1" id="KW-0732">Signal</keyword>
<dbReference type="InterPro" id="IPR051395">
    <property type="entry name" value="Cytochrome_c_Peroxidase/MauG"/>
</dbReference>
<dbReference type="Gene3D" id="1.10.760.10">
    <property type="entry name" value="Cytochrome c-like domain"/>
    <property type="match status" value="1"/>
</dbReference>
<dbReference type="PANTHER" id="PTHR30600">
    <property type="entry name" value="CYTOCHROME C PEROXIDASE-RELATED"/>
    <property type="match status" value="1"/>
</dbReference>
<dbReference type="PANTHER" id="PTHR30600:SF4">
    <property type="entry name" value="CYTOCHROME C DOMAIN-CONTAINING PROTEIN"/>
    <property type="match status" value="1"/>
</dbReference>